<evidence type="ECO:0000313" key="1">
    <source>
        <dbReference type="EMBL" id="MBP2020692.1"/>
    </source>
</evidence>
<accession>A0ABS4JYS9</accession>
<protein>
    <submittedName>
        <fullName evidence="1">Uncharacterized protein</fullName>
    </submittedName>
</protein>
<reference evidence="1 2" key="1">
    <citation type="submission" date="2021-03" db="EMBL/GenBank/DDBJ databases">
        <title>Genomic Encyclopedia of Type Strains, Phase IV (KMG-IV): sequencing the most valuable type-strain genomes for metagenomic binning, comparative biology and taxonomic classification.</title>
        <authorList>
            <person name="Goeker M."/>
        </authorList>
    </citation>
    <scope>NUCLEOTIDE SEQUENCE [LARGE SCALE GENOMIC DNA]</scope>
    <source>
        <strain evidence="1 2">DSM 28650</strain>
    </source>
</reference>
<proteinExistence type="predicted"/>
<name>A0ABS4JYS9_9CLOT</name>
<sequence>MYDAKKGKLDTNECLKGDCIKDRSYFTNTENTISMGTKSSLVPIENLIPDFSNNS</sequence>
<keyword evidence="2" id="KW-1185">Reference proteome</keyword>
<dbReference type="Proteomes" id="UP001519308">
    <property type="component" value="Unassembled WGS sequence"/>
</dbReference>
<gene>
    <name evidence="1" type="ORF">J2Z44_000476</name>
</gene>
<evidence type="ECO:0000313" key="2">
    <source>
        <dbReference type="Proteomes" id="UP001519308"/>
    </source>
</evidence>
<dbReference type="EMBL" id="JAGGLL010000003">
    <property type="protein sequence ID" value="MBP2020692.1"/>
    <property type="molecule type" value="Genomic_DNA"/>
</dbReference>
<organism evidence="1 2">
    <name type="scientific">Clostridium punense</name>
    <dbReference type="NCBI Taxonomy" id="1054297"/>
    <lineage>
        <taxon>Bacteria</taxon>
        <taxon>Bacillati</taxon>
        <taxon>Bacillota</taxon>
        <taxon>Clostridia</taxon>
        <taxon>Eubacteriales</taxon>
        <taxon>Clostridiaceae</taxon>
        <taxon>Clostridium</taxon>
    </lineage>
</organism>
<comment type="caution">
    <text evidence="1">The sequence shown here is derived from an EMBL/GenBank/DDBJ whole genome shotgun (WGS) entry which is preliminary data.</text>
</comment>
<dbReference type="RefSeq" id="WP_021283983.1">
    <property type="nucleotide sequence ID" value="NZ_JAGGLL010000003.1"/>
</dbReference>